<dbReference type="STRING" id="4096.A0A1U7YWY6"/>
<proteinExistence type="predicted"/>
<keyword evidence="1" id="KW-1185">Reference proteome</keyword>
<organism evidence="1 2">
    <name type="scientific">Nicotiana sylvestris</name>
    <name type="common">Wood tobacco</name>
    <name type="synonym">South American tobacco</name>
    <dbReference type="NCBI Taxonomy" id="4096"/>
    <lineage>
        <taxon>Eukaryota</taxon>
        <taxon>Viridiplantae</taxon>
        <taxon>Streptophyta</taxon>
        <taxon>Embryophyta</taxon>
        <taxon>Tracheophyta</taxon>
        <taxon>Spermatophyta</taxon>
        <taxon>Magnoliopsida</taxon>
        <taxon>eudicotyledons</taxon>
        <taxon>Gunneridae</taxon>
        <taxon>Pentapetalae</taxon>
        <taxon>asterids</taxon>
        <taxon>lamiids</taxon>
        <taxon>Solanales</taxon>
        <taxon>Solanaceae</taxon>
        <taxon>Nicotianoideae</taxon>
        <taxon>Nicotianeae</taxon>
        <taxon>Nicotiana</taxon>
    </lineage>
</organism>
<dbReference type="Proteomes" id="UP000189701">
    <property type="component" value="Unplaced"/>
</dbReference>
<dbReference type="GO" id="GO:0003676">
    <property type="term" value="F:nucleic acid binding"/>
    <property type="evidence" value="ECO:0007669"/>
    <property type="project" value="InterPro"/>
</dbReference>
<sequence length="138" mass="16262">MIDNYRHWHEKLPFALLGYRTTVRTSTGATPYLLVYGTEAVLPAEVEIPSLRVIQEAKLSNTEWVKNRYEQLMLIDEKRMNVVCHGQLHQTRMTRDFNKKVKPRQFKPGQLDLKRIFPHQNEAKGKFAPNWQGPYMVH</sequence>
<dbReference type="RefSeq" id="XP_009803260.1">
    <property type="nucleotide sequence ID" value="XM_009804958.1"/>
</dbReference>
<gene>
    <name evidence="2" type="primary">LOC104248653</name>
</gene>
<accession>A0A1U7YWY6</accession>
<evidence type="ECO:0000313" key="1">
    <source>
        <dbReference type="Proteomes" id="UP000189701"/>
    </source>
</evidence>
<reference evidence="2" key="2">
    <citation type="submission" date="2025-08" db="UniProtKB">
        <authorList>
            <consortium name="RefSeq"/>
        </authorList>
    </citation>
    <scope>IDENTIFICATION</scope>
    <source>
        <tissue evidence="2">Leaf</tissue>
    </source>
</reference>
<name>A0A1U7YWY6_NICSY</name>
<reference evidence="1" key="1">
    <citation type="journal article" date="2013" name="Genome Biol.">
        <title>Reference genomes and transcriptomes of Nicotiana sylvestris and Nicotiana tomentosiformis.</title>
        <authorList>
            <person name="Sierro N."/>
            <person name="Battey J.N."/>
            <person name="Ouadi S."/>
            <person name="Bovet L."/>
            <person name="Goepfert S."/>
            <person name="Bakaher N."/>
            <person name="Peitsch M.C."/>
            <person name="Ivanov N.V."/>
        </authorList>
    </citation>
    <scope>NUCLEOTIDE SEQUENCE [LARGE SCALE GENOMIC DNA]</scope>
</reference>
<protein>
    <submittedName>
        <fullName evidence="2">Uncharacterized protein LOC104248653</fullName>
    </submittedName>
</protein>
<dbReference type="PANTHER" id="PTHR48475">
    <property type="entry name" value="RIBONUCLEASE H"/>
    <property type="match status" value="1"/>
</dbReference>
<dbReference type="OrthoDB" id="1637540at2759"/>
<dbReference type="eggNOG" id="KOG0017">
    <property type="taxonomic scope" value="Eukaryota"/>
</dbReference>
<dbReference type="Gene3D" id="3.30.420.10">
    <property type="entry name" value="Ribonuclease H-like superfamily/Ribonuclease H"/>
    <property type="match status" value="1"/>
</dbReference>
<dbReference type="InterPro" id="IPR036397">
    <property type="entry name" value="RNaseH_sf"/>
</dbReference>
<dbReference type="AlphaFoldDB" id="A0A1U7YWY6"/>
<evidence type="ECO:0000313" key="2">
    <source>
        <dbReference type="RefSeq" id="XP_009803260.1"/>
    </source>
</evidence>
<dbReference type="PANTHER" id="PTHR48475:SF1">
    <property type="entry name" value="RNASE H TYPE-1 DOMAIN-CONTAINING PROTEIN"/>
    <property type="match status" value="1"/>
</dbReference>